<dbReference type="InterPro" id="IPR055519">
    <property type="entry name" value="DUF7093"/>
</dbReference>
<feature type="region of interest" description="Disordered" evidence="1">
    <location>
        <begin position="50"/>
        <end position="313"/>
    </location>
</feature>
<dbReference type="RefSeq" id="WP_008420478.1">
    <property type="nucleotide sequence ID" value="NZ_AOIA01000024.1"/>
</dbReference>
<sequence length="350" mass="36199">MGLRCSLLGHDYGDVDVEREREERGSEVVLTVREYEECTHCGDRHVVSENTEVRSISASAGVGPRSAKPPAANPGSTDAGVFAEETGETDAAFVDAAEAGSDPSSVRSSGPGPDARSEATGTESVDTDAETEPYDPGIAPRGADAESRRTADTPAETSAETSNGHTGVGAGIELPTDENGDPVTDDGEILEDDGPTTEDREYGEWPDSDDVGPPIETETDSETETDDWPDRESEPLEDDAILLDTGTSEAPSSELESAPSSEATAGGPPAAGDEETAVDAESDADPGSGIERVDEAPTPGNEGGIPGGNGQAKLHCPRCGFTAGSDRSSLRTGDICPDCRMGYLGVQPDR</sequence>
<dbReference type="OrthoDB" id="205650at2157"/>
<organism evidence="2 3">
    <name type="scientific">Natronococcus jeotgali DSM 18795</name>
    <dbReference type="NCBI Taxonomy" id="1227498"/>
    <lineage>
        <taxon>Archaea</taxon>
        <taxon>Methanobacteriati</taxon>
        <taxon>Methanobacteriota</taxon>
        <taxon>Stenosarchaea group</taxon>
        <taxon>Halobacteria</taxon>
        <taxon>Halobacteriales</taxon>
        <taxon>Natrialbaceae</taxon>
        <taxon>Natronococcus</taxon>
    </lineage>
</organism>
<dbReference type="EMBL" id="AOIA01000024">
    <property type="protein sequence ID" value="ELY65348.1"/>
    <property type="molecule type" value="Genomic_DNA"/>
</dbReference>
<evidence type="ECO:0000313" key="3">
    <source>
        <dbReference type="Proteomes" id="UP000011531"/>
    </source>
</evidence>
<proteinExistence type="predicted"/>
<dbReference type="Pfam" id="PF23373">
    <property type="entry name" value="DUF7093"/>
    <property type="match status" value="1"/>
</dbReference>
<feature type="compositionally biased region" description="Acidic residues" evidence="1">
    <location>
        <begin position="217"/>
        <end position="227"/>
    </location>
</feature>
<feature type="compositionally biased region" description="Gly residues" evidence="1">
    <location>
        <begin position="301"/>
        <end position="310"/>
    </location>
</feature>
<feature type="compositionally biased region" description="Low complexity" evidence="1">
    <location>
        <begin position="247"/>
        <end position="265"/>
    </location>
</feature>
<protein>
    <submittedName>
        <fullName evidence="2">Uncharacterized protein</fullName>
    </submittedName>
</protein>
<reference evidence="2 3" key="1">
    <citation type="journal article" date="2014" name="PLoS Genet.">
        <title>Phylogenetically driven sequencing of extremely halophilic archaea reveals strategies for static and dynamic osmo-response.</title>
        <authorList>
            <person name="Becker E.A."/>
            <person name="Seitzer P.M."/>
            <person name="Tritt A."/>
            <person name="Larsen D."/>
            <person name="Krusor M."/>
            <person name="Yao A.I."/>
            <person name="Wu D."/>
            <person name="Madern D."/>
            <person name="Eisen J.A."/>
            <person name="Darling A.E."/>
            <person name="Facciotti M.T."/>
        </authorList>
    </citation>
    <scope>NUCLEOTIDE SEQUENCE [LARGE SCALE GENOMIC DNA]</scope>
    <source>
        <strain evidence="2 3">DSM 18795</strain>
    </source>
</reference>
<dbReference type="AlphaFoldDB" id="L9XXL3"/>
<keyword evidence="3" id="KW-1185">Reference proteome</keyword>
<gene>
    <name evidence="2" type="ORF">C492_03506</name>
</gene>
<feature type="compositionally biased region" description="Acidic residues" evidence="1">
    <location>
        <begin position="272"/>
        <end position="284"/>
    </location>
</feature>
<evidence type="ECO:0000313" key="2">
    <source>
        <dbReference type="EMBL" id="ELY65348.1"/>
    </source>
</evidence>
<feature type="compositionally biased region" description="Polar residues" evidence="1">
    <location>
        <begin position="155"/>
        <end position="165"/>
    </location>
</feature>
<evidence type="ECO:0000256" key="1">
    <source>
        <dbReference type="SAM" id="MobiDB-lite"/>
    </source>
</evidence>
<dbReference type="Proteomes" id="UP000011531">
    <property type="component" value="Unassembled WGS sequence"/>
</dbReference>
<accession>L9XXL3</accession>
<feature type="compositionally biased region" description="Acidic residues" evidence="1">
    <location>
        <begin position="175"/>
        <end position="196"/>
    </location>
</feature>
<dbReference type="PATRIC" id="fig|1227498.3.peg.718"/>
<name>L9XXL3_9EURY</name>
<dbReference type="STRING" id="1227498.C492_03506"/>
<comment type="caution">
    <text evidence="2">The sequence shown here is derived from an EMBL/GenBank/DDBJ whole genome shotgun (WGS) entry which is preliminary data.</text>
</comment>